<keyword evidence="12 13" id="KW-0472">Membrane</keyword>
<evidence type="ECO:0000256" key="4">
    <source>
        <dbReference type="ARBA" id="ARBA00022553"/>
    </source>
</evidence>
<keyword evidence="16" id="KW-1185">Reference proteome</keyword>
<dbReference type="SMART" id="SM00387">
    <property type="entry name" value="HATPase_c"/>
    <property type="match status" value="1"/>
</dbReference>
<dbReference type="InterPro" id="IPR036097">
    <property type="entry name" value="HisK_dim/P_sf"/>
</dbReference>
<evidence type="ECO:0000256" key="5">
    <source>
        <dbReference type="ARBA" id="ARBA00022679"/>
    </source>
</evidence>
<evidence type="ECO:0000256" key="2">
    <source>
        <dbReference type="ARBA" id="ARBA00004651"/>
    </source>
</evidence>
<dbReference type="InterPro" id="IPR003661">
    <property type="entry name" value="HisK_dim/P_dom"/>
</dbReference>
<reference evidence="15" key="1">
    <citation type="submission" date="2020-12" db="EMBL/GenBank/DDBJ databases">
        <authorList>
            <person name="Huq M.A."/>
        </authorList>
    </citation>
    <scope>NUCLEOTIDE SEQUENCE</scope>
    <source>
        <strain evidence="15">MAHUQ-46</strain>
    </source>
</reference>
<dbReference type="CDD" id="cd00075">
    <property type="entry name" value="HATPase"/>
    <property type="match status" value="1"/>
</dbReference>
<evidence type="ECO:0000256" key="12">
    <source>
        <dbReference type="ARBA" id="ARBA00023136"/>
    </source>
</evidence>
<keyword evidence="10 13" id="KW-1133">Transmembrane helix</keyword>
<dbReference type="CDD" id="cd00082">
    <property type="entry name" value="HisKA"/>
    <property type="match status" value="1"/>
</dbReference>
<evidence type="ECO:0000256" key="13">
    <source>
        <dbReference type="SAM" id="Phobius"/>
    </source>
</evidence>
<dbReference type="InterPro" id="IPR036890">
    <property type="entry name" value="HATPase_C_sf"/>
</dbReference>
<evidence type="ECO:0000256" key="10">
    <source>
        <dbReference type="ARBA" id="ARBA00022989"/>
    </source>
</evidence>
<evidence type="ECO:0000256" key="1">
    <source>
        <dbReference type="ARBA" id="ARBA00000085"/>
    </source>
</evidence>
<dbReference type="GO" id="GO:0005886">
    <property type="term" value="C:plasma membrane"/>
    <property type="evidence" value="ECO:0007669"/>
    <property type="project" value="UniProtKB-SubCell"/>
</dbReference>
<comment type="catalytic activity">
    <reaction evidence="1">
        <text>ATP + protein L-histidine = ADP + protein N-phospho-L-histidine.</text>
        <dbReference type="EC" id="2.7.13.3"/>
    </reaction>
</comment>
<dbReference type="InterPro" id="IPR050428">
    <property type="entry name" value="TCS_sensor_his_kinase"/>
</dbReference>
<dbReference type="Pfam" id="PF02518">
    <property type="entry name" value="HATPase_c"/>
    <property type="match status" value="1"/>
</dbReference>
<keyword evidence="11" id="KW-0902">Two-component regulatory system</keyword>
<dbReference type="InterPro" id="IPR004358">
    <property type="entry name" value="Sig_transdc_His_kin-like_C"/>
</dbReference>
<keyword evidence="7" id="KW-0547">Nucleotide-binding</keyword>
<dbReference type="Pfam" id="PF00512">
    <property type="entry name" value="HisKA"/>
    <property type="match status" value="1"/>
</dbReference>
<dbReference type="PANTHER" id="PTHR45436">
    <property type="entry name" value="SENSOR HISTIDINE KINASE YKOH"/>
    <property type="match status" value="1"/>
</dbReference>
<keyword evidence="5" id="KW-0808">Transferase</keyword>
<comment type="subcellular location">
    <subcellularLocation>
        <location evidence="2">Cell membrane</location>
        <topology evidence="2">Multi-pass membrane protein</topology>
    </subcellularLocation>
</comment>
<dbReference type="InterPro" id="IPR003594">
    <property type="entry name" value="HATPase_dom"/>
</dbReference>
<evidence type="ECO:0000313" key="16">
    <source>
        <dbReference type="Proteomes" id="UP000640274"/>
    </source>
</evidence>
<evidence type="ECO:0000256" key="3">
    <source>
        <dbReference type="ARBA" id="ARBA00012438"/>
    </source>
</evidence>
<feature type="domain" description="Histidine kinase" evidence="14">
    <location>
        <begin position="231"/>
        <end position="448"/>
    </location>
</feature>
<dbReference type="SMART" id="SM00388">
    <property type="entry name" value="HisKA"/>
    <property type="match status" value="1"/>
</dbReference>
<dbReference type="SUPFAM" id="SSF47384">
    <property type="entry name" value="Homodimeric domain of signal transducing histidine kinase"/>
    <property type="match status" value="1"/>
</dbReference>
<keyword evidence="6 13" id="KW-0812">Transmembrane</keyword>
<evidence type="ECO:0000259" key="14">
    <source>
        <dbReference type="PROSITE" id="PS50109"/>
    </source>
</evidence>
<proteinExistence type="predicted"/>
<evidence type="ECO:0000256" key="6">
    <source>
        <dbReference type="ARBA" id="ARBA00022692"/>
    </source>
</evidence>
<sequence length="450" mass="49681">MFRKTRMKLTLLNASVLFIILLMLGAAMYLYLRSAIFGQIDEAIEQRVTPFTLQTMIPLEKNPVTLSPPLPIERGTSASTSAQVAVTGIVGKITRNVDTVAWNRDRNVIGVFPDRYSEQLLQQFERALDKERIVTIRQGGETYRVKTVKASKPEMTMAIPEPYDVGDKIAHYQLVMNISAEANMLVTLLVLLAIGIVLGGAVSILAGLYLADRALVPIRSSWDRQQQFVADASHELRTPLAVLQTHTELLLRHPTHTIEQESRELSTILKEISRMKKLVNGLLTLTQLDADKMVLHPKPLSVDKLAKQALNQFAPLAALKHIALDGRIGSDLNVNGDEERLLQLFVIIIDNAIKYTPTHGFVRLTCKKAAGSVILQVQDNGIGVAAEELSRIFERFYRGDKVRSRTEGGNGLGLAIAKWIVTLHDGKIDAASELNNGMTITVTLPAASIN</sequence>
<evidence type="ECO:0000256" key="8">
    <source>
        <dbReference type="ARBA" id="ARBA00022777"/>
    </source>
</evidence>
<accession>A0A934J913</accession>
<dbReference type="Gene3D" id="1.10.287.130">
    <property type="match status" value="1"/>
</dbReference>
<keyword evidence="9" id="KW-0067">ATP-binding</keyword>
<dbReference type="GO" id="GO:0005524">
    <property type="term" value="F:ATP binding"/>
    <property type="evidence" value="ECO:0007669"/>
    <property type="project" value="UniProtKB-KW"/>
</dbReference>
<dbReference type="FunFam" id="1.10.287.130:FF:000001">
    <property type="entry name" value="Two-component sensor histidine kinase"/>
    <property type="match status" value="1"/>
</dbReference>
<organism evidence="15 16">
    <name type="scientific">Paenibacillus roseus</name>
    <dbReference type="NCBI Taxonomy" id="2798579"/>
    <lineage>
        <taxon>Bacteria</taxon>
        <taxon>Bacillati</taxon>
        <taxon>Bacillota</taxon>
        <taxon>Bacilli</taxon>
        <taxon>Bacillales</taxon>
        <taxon>Paenibacillaceae</taxon>
        <taxon>Paenibacillus</taxon>
    </lineage>
</organism>
<dbReference type="EC" id="2.7.13.3" evidence="3"/>
<dbReference type="FunFam" id="3.30.565.10:FF:000006">
    <property type="entry name" value="Sensor histidine kinase WalK"/>
    <property type="match status" value="1"/>
</dbReference>
<evidence type="ECO:0000313" key="15">
    <source>
        <dbReference type="EMBL" id="MBJ6362886.1"/>
    </source>
</evidence>
<dbReference type="RefSeq" id="WP_199020467.1">
    <property type="nucleotide sequence ID" value="NZ_JAELUP010000097.1"/>
</dbReference>
<dbReference type="Proteomes" id="UP000640274">
    <property type="component" value="Unassembled WGS sequence"/>
</dbReference>
<dbReference type="PROSITE" id="PS50109">
    <property type="entry name" value="HIS_KIN"/>
    <property type="match status" value="1"/>
</dbReference>
<dbReference type="AlphaFoldDB" id="A0A934J913"/>
<feature type="transmembrane region" description="Helical" evidence="13">
    <location>
        <begin position="12"/>
        <end position="32"/>
    </location>
</feature>
<dbReference type="InterPro" id="IPR005467">
    <property type="entry name" value="His_kinase_dom"/>
</dbReference>
<dbReference type="PANTHER" id="PTHR45436:SF5">
    <property type="entry name" value="SENSOR HISTIDINE KINASE TRCS"/>
    <property type="match status" value="1"/>
</dbReference>
<gene>
    <name evidence="15" type="ORF">JFN88_16840</name>
</gene>
<protein>
    <recommendedName>
        <fullName evidence="3">histidine kinase</fullName>
        <ecNumber evidence="3">2.7.13.3</ecNumber>
    </recommendedName>
</protein>
<feature type="transmembrane region" description="Helical" evidence="13">
    <location>
        <begin position="184"/>
        <end position="211"/>
    </location>
</feature>
<dbReference type="EMBL" id="JAELUP010000097">
    <property type="protein sequence ID" value="MBJ6362886.1"/>
    <property type="molecule type" value="Genomic_DNA"/>
</dbReference>
<evidence type="ECO:0000256" key="7">
    <source>
        <dbReference type="ARBA" id="ARBA00022741"/>
    </source>
</evidence>
<dbReference type="Gene3D" id="3.30.565.10">
    <property type="entry name" value="Histidine kinase-like ATPase, C-terminal domain"/>
    <property type="match status" value="1"/>
</dbReference>
<dbReference type="GO" id="GO:0000155">
    <property type="term" value="F:phosphorelay sensor kinase activity"/>
    <property type="evidence" value="ECO:0007669"/>
    <property type="project" value="InterPro"/>
</dbReference>
<evidence type="ECO:0000256" key="11">
    <source>
        <dbReference type="ARBA" id="ARBA00023012"/>
    </source>
</evidence>
<evidence type="ECO:0000256" key="9">
    <source>
        <dbReference type="ARBA" id="ARBA00022840"/>
    </source>
</evidence>
<dbReference type="PRINTS" id="PR00344">
    <property type="entry name" value="BCTRLSENSOR"/>
</dbReference>
<keyword evidence="8 15" id="KW-0418">Kinase</keyword>
<dbReference type="SUPFAM" id="SSF55874">
    <property type="entry name" value="ATPase domain of HSP90 chaperone/DNA topoisomerase II/histidine kinase"/>
    <property type="match status" value="1"/>
</dbReference>
<keyword evidence="4" id="KW-0597">Phosphoprotein</keyword>
<comment type="caution">
    <text evidence="15">The sequence shown here is derived from an EMBL/GenBank/DDBJ whole genome shotgun (WGS) entry which is preliminary data.</text>
</comment>
<name>A0A934J913_9BACL</name>